<dbReference type="AlphaFoldDB" id="A0A8T0IQA1"/>
<dbReference type="Pfam" id="PF02469">
    <property type="entry name" value="Fasciclin"/>
    <property type="match status" value="1"/>
</dbReference>
<dbReference type="InterPro" id="IPR036378">
    <property type="entry name" value="FAS1_dom_sf"/>
</dbReference>
<feature type="chain" id="PRO_5035851740" description="FAS1 domain-containing protein" evidence="2">
    <location>
        <begin position="26"/>
        <end position="270"/>
    </location>
</feature>
<evidence type="ECO:0000313" key="4">
    <source>
        <dbReference type="EMBL" id="KAG0585199.1"/>
    </source>
</evidence>
<dbReference type="Gene3D" id="2.30.180.10">
    <property type="entry name" value="FAS1 domain"/>
    <property type="match status" value="1"/>
</dbReference>
<dbReference type="SUPFAM" id="SSF82153">
    <property type="entry name" value="FAS1 domain"/>
    <property type="match status" value="1"/>
</dbReference>
<comment type="caution">
    <text evidence="4">The sequence shown here is derived from an EMBL/GenBank/DDBJ whole genome shotgun (WGS) entry which is preliminary data.</text>
</comment>
<dbReference type="PANTHER" id="PTHR10900">
    <property type="entry name" value="PERIOSTIN-RELATED"/>
    <property type="match status" value="1"/>
</dbReference>
<evidence type="ECO:0000256" key="1">
    <source>
        <dbReference type="SAM" id="Phobius"/>
    </source>
</evidence>
<name>A0A8T0IQA1_CERPU</name>
<dbReference type="PANTHER" id="PTHR10900:SF77">
    <property type="entry name" value="FI19380P1"/>
    <property type="match status" value="1"/>
</dbReference>
<gene>
    <name evidence="4" type="ORF">KC19_3G266400</name>
</gene>
<dbReference type="Proteomes" id="UP000822688">
    <property type="component" value="Chromosome 3"/>
</dbReference>
<keyword evidence="5" id="KW-1185">Reference proteome</keyword>
<keyword evidence="1" id="KW-0472">Membrane</keyword>
<feature type="domain" description="FAS1" evidence="3">
    <location>
        <begin position="30"/>
        <end position="184"/>
    </location>
</feature>
<sequence>MAYALAVRSCVLAVVMMLVVAPAHAQTQCNTTLLQAVAANPNLAELAKLIQNSNLANKLNTTDNVTILAPNNAAFNGTGGLYELLQRNNVSLQQVTGQASNSENRAGSILEYHIIPLAAVTAAQLTNGQNVPTSLQGYNLTVSKTNPTPTTTSVTFIGNATNATVVTADVRVCNSIVHIVNHVLLPSSNLSAIPVYDANAPTPGTSKDLWYKLELCHLSLWFERRMVFQTRMVIDHCVFRAGVGTNGASGLAIGTWAFALSGALAAALMM</sequence>
<dbReference type="SMART" id="SM00554">
    <property type="entry name" value="FAS1"/>
    <property type="match status" value="1"/>
</dbReference>
<dbReference type="EMBL" id="CM026423">
    <property type="protein sequence ID" value="KAG0585199.1"/>
    <property type="molecule type" value="Genomic_DNA"/>
</dbReference>
<feature type="signal peptide" evidence="2">
    <location>
        <begin position="1"/>
        <end position="25"/>
    </location>
</feature>
<dbReference type="InterPro" id="IPR050904">
    <property type="entry name" value="Adhesion/Biosynth-related"/>
</dbReference>
<dbReference type="FunFam" id="2.30.180.10:FF:000047">
    <property type="entry name" value="Fasciclin-like protein"/>
    <property type="match status" value="1"/>
</dbReference>
<dbReference type="GO" id="GO:0005615">
    <property type="term" value="C:extracellular space"/>
    <property type="evidence" value="ECO:0007669"/>
    <property type="project" value="TreeGrafter"/>
</dbReference>
<keyword evidence="1" id="KW-0812">Transmembrane</keyword>
<protein>
    <recommendedName>
        <fullName evidence="3">FAS1 domain-containing protein</fullName>
    </recommendedName>
</protein>
<keyword evidence="2" id="KW-0732">Signal</keyword>
<keyword evidence="1" id="KW-1133">Transmembrane helix</keyword>
<evidence type="ECO:0000259" key="3">
    <source>
        <dbReference type="PROSITE" id="PS50213"/>
    </source>
</evidence>
<organism evidence="4 5">
    <name type="scientific">Ceratodon purpureus</name>
    <name type="common">Fire moss</name>
    <name type="synonym">Dicranum purpureum</name>
    <dbReference type="NCBI Taxonomy" id="3225"/>
    <lineage>
        <taxon>Eukaryota</taxon>
        <taxon>Viridiplantae</taxon>
        <taxon>Streptophyta</taxon>
        <taxon>Embryophyta</taxon>
        <taxon>Bryophyta</taxon>
        <taxon>Bryophytina</taxon>
        <taxon>Bryopsida</taxon>
        <taxon>Dicranidae</taxon>
        <taxon>Pseudoditrichales</taxon>
        <taxon>Ditrichaceae</taxon>
        <taxon>Ceratodon</taxon>
    </lineage>
</organism>
<accession>A0A8T0IQA1</accession>
<evidence type="ECO:0000313" key="5">
    <source>
        <dbReference type="Proteomes" id="UP000822688"/>
    </source>
</evidence>
<proteinExistence type="predicted"/>
<dbReference type="PROSITE" id="PS50213">
    <property type="entry name" value="FAS1"/>
    <property type="match status" value="1"/>
</dbReference>
<evidence type="ECO:0000256" key="2">
    <source>
        <dbReference type="SAM" id="SignalP"/>
    </source>
</evidence>
<dbReference type="InterPro" id="IPR000782">
    <property type="entry name" value="FAS1_domain"/>
</dbReference>
<feature type="transmembrane region" description="Helical" evidence="1">
    <location>
        <begin position="247"/>
        <end position="269"/>
    </location>
</feature>
<reference evidence="4" key="1">
    <citation type="submission" date="2020-06" db="EMBL/GenBank/DDBJ databases">
        <title>WGS assembly of Ceratodon purpureus strain R40.</title>
        <authorList>
            <person name="Carey S.B."/>
            <person name="Jenkins J."/>
            <person name="Shu S."/>
            <person name="Lovell J.T."/>
            <person name="Sreedasyam A."/>
            <person name="Maumus F."/>
            <person name="Tiley G.P."/>
            <person name="Fernandez-Pozo N."/>
            <person name="Barry K."/>
            <person name="Chen C."/>
            <person name="Wang M."/>
            <person name="Lipzen A."/>
            <person name="Daum C."/>
            <person name="Saski C.A."/>
            <person name="Payton A.C."/>
            <person name="Mcbreen J.C."/>
            <person name="Conrad R.E."/>
            <person name="Kollar L.M."/>
            <person name="Olsson S."/>
            <person name="Huttunen S."/>
            <person name="Landis J.B."/>
            <person name="Wickett N.J."/>
            <person name="Johnson M.G."/>
            <person name="Rensing S.A."/>
            <person name="Grimwood J."/>
            <person name="Schmutz J."/>
            <person name="Mcdaniel S.F."/>
        </authorList>
    </citation>
    <scope>NUCLEOTIDE SEQUENCE</scope>
    <source>
        <strain evidence="4">R40</strain>
    </source>
</reference>